<evidence type="ECO:0000313" key="2">
    <source>
        <dbReference type="EMBL" id="EZA49724.1"/>
    </source>
</evidence>
<gene>
    <name evidence="2" type="ORF">X777_11596</name>
</gene>
<dbReference type="STRING" id="2015173.A0A026W3V4"/>
<keyword evidence="3" id="KW-1185">Reference proteome</keyword>
<dbReference type="EMBL" id="KK107499">
    <property type="protein sequence ID" value="EZA49724.1"/>
    <property type="molecule type" value="Genomic_DNA"/>
</dbReference>
<accession>A0A026W3V4</accession>
<organism evidence="2 3">
    <name type="scientific">Ooceraea biroi</name>
    <name type="common">Clonal raider ant</name>
    <name type="synonym">Cerapachys biroi</name>
    <dbReference type="NCBI Taxonomy" id="2015173"/>
    <lineage>
        <taxon>Eukaryota</taxon>
        <taxon>Metazoa</taxon>
        <taxon>Ecdysozoa</taxon>
        <taxon>Arthropoda</taxon>
        <taxon>Hexapoda</taxon>
        <taxon>Insecta</taxon>
        <taxon>Pterygota</taxon>
        <taxon>Neoptera</taxon>
        <taxon>Endopterygota</taxon>
        <taxon>Hymenoptera</taxon>
        <taxon>Apocrita</taxon>
        <taxon>Aculeata</taxon>
        <taxon>Formicoidea</taxon>
        <taxon>Formicidae</taxon>
        <taxon>Dorylinae</taxon>
        <taxon>Ooceraea</taxon>
    </lineage>
</organism>
<name>A0A026W3V4_OOCBI</name>
<protein>
    <submittedName>
        <fullName evidence="2">Uncharacterized protein</fullName>
    </submittedName>
</protein>
<dbReference type="AlphaFoldDB" id="A0A026W3V4"/>
<evidence type="ECO:0000256" key="1">
    <source>
        <dbReference type="SAM" id="MobiDB-lite"/>
    </source>
</evidence>
<dbReference type="OrthoDB" id="9378527at2759"/>
<feature type="region of interest" description="Disordered" evidence="1">
    <location>
        <begin position="1"/>
        <end position="54"/>
    </location>
</feature>
<dbReference type="Proteomes" id="UP000053097">
    <property type="component" value="Unassembled WGS sequence"/>
</dbReference>
<reference evidence="2 3" key="1">
    <citation type="journal article" date="2014" name="Curr. Biol.">
        <title>The genome of the clonal raider ant Cerapachys biroi.</title>
        <authorList>
            <person name="Oxley P.R."/>
            <person name="Ji L."/>
            <person name="Fetter-Pruneda I."/>
            <person name="McKenzie S.K."/>
            <person name="Li C."/>
            <person name="Hu H."/>
            <person name="Zhang G."/>
            <person name="Kronauer D.J."/>
        </authorList>
    </citation>
    <scope>NUCLEOTIDE SEQUENCE [LARGE SCALE GENOMIC DNA]</scope>
</reference>
<sequence length="54" mass="6051">MFPNTPRKSPPPKELRLPKLASSPTPQEENPMAPDTHSKINLPKLIEPASRMAY</sequence>
<evidence type="ECO:0000313" key="3">
    <source>
        <dbReference type="Proteomes" id="UP000053097"/>
    </source>
</evidence>
<proteinExistence type="predicted"/>